<dbReference type="InterPro" id="IPR008978">
    <property type="entry name" value="HSP20-like_chaperone"/>
</dbReference>
<organism evidence="4 5">
    <name type="scientific">Lactiplantibacillus brownii</name>
    <dbReference type="NCBI Taxonomy" id="3069269"/>
    <lineage>
        <taxon>Bacteria</taxon>
        <taxon>Bacillati</taxon>
        <taxon>Bacillota</taxon>
        <taxon>Bacilli</taxon>
        <taxon>Lactobacillales</taxon>
        <taxon>Lactobacillaceae</taxon>
        <taxon>Lactiplantibacillus</taxon>
    </lineage>
</organism>
<dbReference type="PROSITE" id="PS01031">
    <property type="entry name" value="SHSP"/>
    <property type="match status" value="1"/>
</dbReference>
<dbReference type="Gene3D" id="2.60.40.790">
    <property type="match status" value="1"/>
</dbReference>
<evidence type="ECO:0000313" key="4">
    <source>
        <dbReference type="EMBL" id="MDQ7936132.1"/>
    </source>
</evidence>
<accession>A0ABU1A564</accession>
<comment type="similarity">
    <text evidence="1 2">Belongs to the small heat shock protein (HSP20) family.</text>
</comment>
<evidence type="ECO:0000313" key="5">
    <source>
        <dbReference type="Proteomes" id="UP001227831"/>
    </source>
</evidence>
<comment type="caution">
    <text evidence="4">The sequence shown here is derived from an EMBL/GenBank/DDBJ whole genome shotgun (WGS) entry which is preliminary data.</text>
</comment>
<dbReference type="SUPFAM" id="SSF49764">
    <property type="entry name" value="HSP20-like chaperones"/>
    <property type="match status" value="1"/>
</dbReference>
<sequence length="141" mass="16017">MANEMMNRNGFGMLDPFERMAQRFWAPFDDGEQALKTDISETDDQYQVKVDVPGIDKQDVKLAYRDNLLSIKVQKHSFVDHGDQAQNVVMNERREGTLQRDYMLPDVEADQIKATQTAGVLTITLPKSKQAIADNGKIEIN</sequence>
<protein>
    <submittedName>
        <fullName evidence="4">Hsp20/alpha crystallin family protein</fullName>
    </submittedName>
</protein>
<proteinExistence type="inferred from homology"/>
<dbReference type="CDD" id="cd06471">
    <property type="entry name" value="ACD_LpsHSP_like"/>
    <property type="match status" value="1"/>
</dbReference>
<evidence type="ECO:0000256" key="2">
    <source>
        <dbReference type="RuleBase" id="RU003616"/>
    </source>
</evidence>
<evidence type="ECO:0000256" key="1">
    <source>
        <dbReference type="PROSITE-ProRule" id="PRU00285"/>
    </source>
</evidence>
<keyword evidence="5" id="KW-1185">Reference proteome</keyword>
<evidence type="ECO:0000259" key="3">
    <source>
        <dbReference type="PROSITE" id="PS01031"/>
    </source>
</evidence>
<dbReference type="RefSeq" id="WP_308701978.1">
    <property type="nucleotide sequence ID" value="NZ_AP027463.1"/>
</dbReference>
<reference evidence="4 5" key="1">
    <citation type="journal article" date="2023" name="Int. J. Syst. Evol. Microbiol.">
        <title>Lactiplantibacillus brownii sp. nov., a novel psychrotolerant species isolated from sauerkraut.</title>
        <authorList>
            <person name="Heng Y.C."/>
            <person name="Silvaraju S."/>
            <person name="Lee J.K.Y."/>
            <person name="Kittelmann S."/>
        </authorList>
    </citation>
    <scope>NUCLEOTIDE SEQUENCE [LARGE SCALE GENOMIC DNA]</scope>
    <source>
        <strain evidence="4 5">WILCCON 0030</strain>
    </source>
</reference>
<dbReference type="Proteomes" id="UP001227831">
    <property type="component" value="Unassembled WGS sequence"/>
</dbReference>
<dbReference type="InterPro" id="IPR002068">
    <property type="entry name" value="A-crystallin/Hsp20_dom"/>
</dbReference>
<dbReference type="InterPro" id="IPR031107">
    <property type="entry name" value="Small_HSP"/>
</dbReference>
<gene>
    <name evidence="4" type="ORF">RA086_00520</name>
</gene>
<dbReference type="PANTHER" id="PTHR11527">
    <property type="entry name" value="HEAT-SHOCK PROTEIN 20 FAMILY MEMBER"/>
    <property type="match status" value="1"/>
</dbReference>
<dbReference type="Pfam" id="PF00011">
    <property type="entry name" value="HSP20"/>
    <property type="match status" value="1"/>
</dbReference>
<feature type="domain" description="SHSP" evidence="3">
    <location>
        <begin position="26"/>
        <end position="141"/>
    </location>
</feature>
<dbReference type="EMBL" id="JAVCWF010000001">
    <property type="protein sequence ID" value="MDQ7936132.1"/>
    <property type="molecule type" value="Genomic_DNA"/>
</dbReference>
<name>A0ABU1A564_9LACO</name>